<keyword evidence="1" id="KW-0812">Transmembrane</keyword>
<sequence length="122" mass="13655">MELKWCLVWNKVDDARQNVFVDRVFENMTPPQKKSEFVTFYNNIPIVILLLGGGFTTLQALSRYLKRGTPVVVVKGTGQLADVIAAIVDDVTEFSNLSRGRTTFENIATSRGKGDQEREESG</sequence>
<evidence type="ECO:0000259" key="2">
    <source>
        <dbReference type="Pfam" id="PF18139"/>
    </source>
</evidence>
<accession>A0A814LWY2</accession>
<protein>
    <recommendedName>
        <fullName evidence="2">TRPM SLOG domain-containing protein</fullName>
    </recommendedName>
</protein>
<dbReference type="Pfam" id="PF18139">
    <property type="entry name" value="LSDAT_euk"/>
    <property type="match status" value="1"/>
</dbReference>
<dbReference type="GO" id="GO:0099604">
    <property type="term" value="F:ligand-gated calcium channel activity"/>
    <property type="evidence" value="ECO:0007669"/>
    <property type="project" value="TreeGrafter"/>
</dbReference>
<dbReference type="Proteomes" id="UP000663882">
    <property type="component" value="Unassembled WGS sequence"/>
</dbReference>
<dbReference type="PANTHER" id="PTHR13800">
    <property type="entry name" value="TRANSIENT RECEPTOR POTENTIAL CATION CHANNEL, SUBFAMILY M, MEMBER 6"/>
    <property type="match status" value="1"/>
</dbReference>
<feature type="transmembrane region" description="Helical" evidence="1">
    <location>
        <begin position="40"/>
        <end position="61"/>
    </location>
</feature>
<dbReference type="AlphaFoldDB" id="A0A814LWY2"/>
<evidence type="ECO:0000313" key="4">
    <source>
        <dbReference type="Proteomes" id="UP000663882"/>
    </source>
</evidence>
<comment type="caution">
    <text evidence="3">The sequence shown here is derived from an EMBL/GenBank/DDBJ whole genome shotgun (WGS) entry which is preliminary data.</text>
</comment>
<proteinExistence type="predicted"/>
<evidence type="ECO:0000313" key="3">
    <source>
        <dbReference type="EMBL" id="CAF1071288.1"/>
    </source>
</evidence>
<evidence type="ECO:0000256" key="1">
    <source>
        <dbReference type="SAM" id="Phobius"/>
    </source>
</evidence>
<dbReference type="GO" id="GO:0005886">
    <property type="term" value="C:plasma membrane"/>
    <property type="evidence" value="ECO:0007669"/>
    <property type="project" value="TreeGrafter"/>
</dbReference>
<gene>
    <name evidence="3" type="ORF">RFH988_LOCUS17789</name>
</gene>
<dbReference type="InterPro" id="IPR041491">
    <property type="entry name" value="TRPM_SLOG"/>
</dbReference>
<organism evidence="3 4">
    <name type="scientific">Rotaria sordida</name>
    <dbReference type="NCBI Taxonomy" id="392033"/>
    <lineage>
        <taxon>Eukaryota</taxon>
        <taxon>Metazoa</taxon>
        <taxon>Spiralia</taxon>
        <taxon>Gnathifera</taxon>
        <taxon>Rotifera</taxon>
        <taxon>Eurotatoria</taxon>
        <taxon>Bdelloidea</taxon>
        <taxon>Philodinida</taxon>
        <taxon>Philodinidae</taxon>
        <taxon>Rotaria</taxon>
    </lineage>
</organism>
<reference evidence="3" key="1">
    <citation type="submission" date="2021-02" db="EMBL/GenBank/DDBJ databases">
        <authorList>
            <person name="Nowell W R."/>
        </authorList>
    </citation>
    <scope>NUCLEOTIDE SEQUENCE</scope>
</reference>
<dbReference type="InterPro" id="IPR050927">
    <property type="entry name" value="TRPM"/>
</dbReference>
<keyword evidence="1" id="KW-0472">Membrane</keyword>
<feature type="domain" description="TRPM SLOG" evidence="2">
    <location>
        <begin position="21"/>
        <end position="93"/>
    </location>
</feature>
<name>A0A814LWY2_9BILA</name>
<dbReference type="EMBL" id="CAJNOO010000967">
    <property type="protein sequence ID" value="CAF1071288.1"/>
    <property type="molecule type" value="Genomic_DNA"/>
</dbReference>
<dbReference type="PANTHER" id="PTHR13800:SF12">
    <property type="entry name" value="TRANSIENT RECEPTOR POTENTIAL CATION CHANNEL SUBFAMILY M MEMBER-LIKE 2"/>
    <property type="match status" value="1"/>
</dbReference>
<keyword evidence="1" id="KW-1133">Transmembrane helix</keyword>
<dbReference type="OrthoDB" id="9978036at2759"/>